<reference evidence="2 3" key="1">
    <citation type="submission" date="2016-07" db="EMBL/GenBank/DDBJ databases">
        <title>Pervasive Adenine N6-methylation of Active Genes in Fungi.</title>
        <authorList>
            <consortium name="DOE Joint Genome Institute"/>
            <person name="Mondo S.J."/>
            <person name="Dannebaum R.O."/>
            <person name="Kuo R.C."/>
            <person name="Labutti K."/>
            <person name="Haridas S."/>
            <person name="Kuo A."/>
            <person name="Salamov A."/>
            <person name="Ahrendt S.R."/>
            <person name="Lipzen A."/>
            <person name="Sullivan W."/>
            <person name="Andreopoulos W.B."/>
            <person name="Clum A."/>
            <person name="Lindquist E."/>
            <person name="Daum C."/>
            <person name="Ramamoorthy G.K."/>
            <person name="Gryganskyi A."/>
            <person name="Culley D."/>
            <person name="Magnuson J.K."/>
            <person name="James T.Y."/>
            <person name="O'Malley M.A."/>
            <person name="Stajich J.E."/>
            <person name="Spatafora J.W."/>
            <person name="Visel A."/>
            <person name="Grigoriev I.V."/>
        </authorList>
    </citation>
    <scope>NUCLEOTIDE SEQUENCE [LARGE SCALE GENOMIC DNA]</scope>
    <source>
        <strain evidence="2 3">PL171</strain>
    </source>
</reference>
<keyword evidence="3" id="KW-1185">Reference proteome</keyword>
<evidence type="ECO:0000313" key="2">
    <source>
        <dbReference type="EMBL" id="ORZ35805.1"/>
    </source>
</evidence>
<gene>
    <name evidence="2" type="ORF">BCR44DRAFT_81459</name>
</gene>
<evidence type="ECO:0008006" key="4">
    <source>
        <dbReference type="Google" id="ProtNLM"/>
    </source>
</evidence>
<feature type="signal peptide" evidence="1">
    <location>
        <begin position="1"/>
        <end position="20"/>
    </location>
</feature>
<accession>A0A1Y2HMJ3</accession>
<dbReference type="AlphaFoldDB" id="A0A1Y2HMJ3"/>
<evidence type="ECO:0000313" key="3">
    <source>
        <dbReference type="Proteomes" id="UP000193411"/>
    </source>
</evidence>
<dbReference type="Proteomes" id="UP000193411">
    <property type="component" value="Unassembled WGS sequence"/>
</dbReference>
<protein>
    <recommendedName>
        <fullName evidence="4">WAP domain-containing protein</fullName>
    </recommendedName>
</protein>
<dbReference type="EMBL" id="MCFL01000020">
    <property type="protein sequence ID" value="ORZ35805.1"/>
    <property type="molecule type" value="Genomic_DNA"/>
</dbReference>
<sequence>MQLSTLFALIFAATAAVAQASPNTDGSNAVNTLSQPASYGPGCYADCAADCGSSASCRSTCARICRDPWGPGGPRKKAKRNVQVVEPKRVDPICYSQCSADCGNNSKCKGDCIRICRDPWGPGGPRKVKRAAEPEAKPQRNCSEQRMCMRRCPRGDDACRDACANIPCF</sequence>
<name>A0A1Y2HMJ3_9FUNG</name>
<comment type="caution">
    <text evidence="2">The sequence shown here is derived from an EMBL/GenBank/DDBJ whole genome shotgun (WGS) entry which is preliminary data.</text>
</comment>
<feature type="chain" id="PRO_5012486002" description="WAP domain-containing protein" evidence="1">
    <location>
        <begin position="21"/>
        <end position="169"/>
    </location>
</feature>
<keyword evidence="1" id="KW-0732">Signal</keyword>
<proteinExistence type="predicted"/>
<evidence type="ECO:0000256" key="1">
    <source>
        <dbReference type="SAM" id="SignalP"/>
    </source>
</evidence>
<organism evidence="2 3">
    <name type="scientific">Catenaria anguillulae PL171</name>
    <dbReference type="NCBI Taxonomy" id="765915"/>
    <lineage>
        <taxon>Eukaryota</taxon>
        <taxon>Fungi</taxon>
        <taxon>Fungi incertae sedis</taxon>
        <taxon>Blastocladiomycota</taxon>
        <taxon>Blastocladiomycetes</taxon>
        <taxon>Blastocladiales</taxon>
        <taxon>Catenariaceae</taxon>
        <taxon>Catenaria</taxon>
    </lineage>
</organism>